<feature type="compositionally biased region" description="Polar residues" evidence="2">
    <location>
        <begin position="280"/>
        <end position="291"/>
    </location>
</feature>
<dbReference type="Proteomes" id="UP001460270">
    <property type="component" value="Unassembled WGS sequence"/>
</dbReference>
<dbReference type="Gene3D" id="3.30.160.20">
    <property type="match status" value="2"/>
</dbReference>
<dbReference type="PROSITE" id="PS50137">
    <property type="entry name" value="DS_RBD"/>
    <property type="match status" value="1"/>
</dbReference>
<evidence type="ECO:0000256" key="1">
    <source>
        <dbReference type="PROSITE-ProRule" id="PRU00266"/>
    </source>
</evidence>
<dbReference type="AlphaFoldDB" id="A0AAW0N808"/>
<sequence length="822" mass="91954">MASANYWRKRIDVNYQNEISEAFQIGAQNHFRSSFNLINREGPHSDGIFTYRLTIGDFSGIGQAKTVYEAKMQAALQILPACGVLLGKTAEYTLLNMDVDMHPFIYMVQLVAAEETVVAIGETHKAAKRNAASKMLNIFGYNYPVFEPTPKQRVVPQDVQPAAETEKVVDEVPTVPTEINTKTERKPAADTENVVVEVPTVQTETLTQIREEPAAKIENVVDEVTSIQTEILARTEAEPAAETENVVDEITTVPAEIITQTEKEPPAEEPKLLPEDRTSPQDSPASTAPQVDTTHLPADLLELLPPDVLPMLVAMGVVQSSNVQLCEPTPSETVEDLAKDVTTTSQEVQWTANLRVHILMRDNTTEPQNPHCEVTPDLARTCQESSVDSQHESPHKDEYNTDKIAKGDPLDSQKLVEEVLNEIEQTVQNINQNNMTEPQKPGFEVTPDSDRTYQESSVENLKMNKNSKDEVSEEEISESQKIVATVLDEIIQNLVNRSQDIETLAPQEPEQVENVPNTLMDTSSQNDQFHIEEEVQTLPDLEQTPPDVTEIQDNQNFETPLTSQQKNDEEEEEKEEEKEEKEEEKKVKEEEEEIKVNLQVLPPEVLSQLIFMGVITQNDGIVEWVQPKSTTTCQEEPEEVHSLLQSEKDPTIVVPAAVESADENATDQTVGEAESQEEVSPTSATIPPETNTSTTLPEEMSLILIRAFLKKIFKKAGLDDCYERSLCTVRLHAKIYKHLTVDGQWKVSTKNVEKIGKTAAKRLIEDYGSADALLKALQEAQDPALEAAVVEHLNTELRAFQTRPKSAVLWFFSRVRRAFTCC</sequence>
<evidence type="ECO:0000259" key="3">
    <source>
        <dbReference type="PROSITE" id="PS50137"/>
    </source>
</evidence>
<feature type="domain" description="DRBM" evidence="3">
    <location>
        <begin position="14"/>
        <end position="79"/>
    </location>
</feature>
<feature type="compositionally biased region" description="Polar residues" evidence="2">
    <location>
        <begin position="553"/>
        <end position="565"/>
    </location>
</feature>
<proteinExistence type="predicted"/>
<dbReference type="CDD" id="cd00048">
    <property type="entry name" value="DSRM_SF"/>
    <property type="match status" value="1"/>
</dbReference>
<reference evidence="5" key="1">
    <citation type="submission" date="2024-04" db="EMBL/GenBank/DDBJ databases">
        <title>Salinicola lusitanus LLJ914,a marine bacterium isolated from the Okinawa Trough.</title>
        <authorList>
            <person name="Li J."/>
        </authorList>
    </citation>
    <scope>NUCLEOTIDE SEQUENCE [LARGE SCALE GENOMIC DNA]</scope>
</reference>
<evidence type="ECO:0000256" key="2">
    <source>
        <dbReference type="SAM" id="MobiDB-lite"/>
    </source>
</evidence>
<keyword evidence="5" id="KW-1185">Reference proteome</keyword>
<feature type="compositionally biased region" description="Polar residues" evidence="2">
    <location>
        <begin position="678"/>
        <end position="695"/>
    </location>
</feature>
<dbReference type="InterPro" id="IPR014720">
    <property type="entry name" value="dsRBD_dom"/>
</dbReference>
<feature type="region of interest" description="Disordered" evidence="2">
    <location>
        <begin position="661"/>
        <end position="695"/>
    </location>
</feature>
<feature type="region of interest" description="Disordered" evidence="2">
    <location>
        <begin position="256"/>
        <end position="291"/>
    </location>
</feature>
<evidence type="ECO:0000313" key="5">
    <source>
        <dbReference type="Proteomes" id="UP001460270"/>
    </source>
</evidence>
<feature type="compositionally biased region" description="Basic and acidic residues" evidence="2">
    <location>
        <begin position="261"/>
        <end position="279"/>
    </location>
</feature>
<organism evidence="4 5">
    <name type="scientific">Mugilogobius chulae</name>
    <name type="common">yellowstripe goby</name>
    <dbReference type="NCBI Taxonomy" id="88201"/>
    <lineage>
        <taxon>Eukaryota</taxon>
        <taxon>Metazoa</taxon>
        <taxon>Chordata</taxon>
        <taxon>Craniata</taxon>
        <taxon>Vertebrata</taxon>
        <taxon>Euteleostomi</taxon>
        <taxon>Actinopterygii</taxon>
        <taxon>Neopterygii</taxon>
        <taxon>Teleostei</taxon>
        <taxon>Neoteleostei</taxon>
        <taxon>Acanthomorphata</taxon>
        <taxon>Gobiaria</taxon>
        <taxon>Gobiiformes</taxon>
        <taxon>Gobioidei</taxon>
        <taxon>Gobiidae</taxon>
        <taxon>Gobionellinae</taxon>
        <taxon>Mugilogobius</taxon>
    </lineage>
</organism>
<gene>
    <name evidence="4" type="ORF">WMY93_022823</name>
</gene>
<keyword evidence="1" id="KW-0694">RNA-binding</keyword>
<feature type="region of interest" description="Disordered" evidence="2">
    <location>
        <begin position="553"/>
        <end position="590"/>
    </location>
</feature>
<feature type="region of interest" description="Disordered" evidence="2">
    <location>
        <begin position="433"/>
        <end position="475"/>
    </location>
</feature>
<dbReference type="EMBL" id="JBBPFD010000016">
    <property type="protein sequence ID" value="KAK7893671.1"/>
    <property type="molecule type" value="Genomic_DNA"/>
</dbReference>
<feature type="region of interest" description="Disordered" evidence="2">
    <location>
        <begin position="383"/>
        <end position="407"/>
    </location>
</feature>
<accession>A0AAW0N808</accession>
<dbReference type="GO" id="GO:0003723">
    <property type="term" value="F:RNA binding"/>
    <property type="evidence" value="ECO:0007669"/>
    <property type="project" value="UniProtKB-UniRule"/>
</dbReference>
<feature type="compositionally biased region" description="Acidic residues" evidence="2">
    <location>
        <begin position="568"/>
        <end position="582"/>
    </location>
</feature>
<name>A0AAW0N808_9GOBI</name>
<feature type="compositionally biased region" description="Basic and acidic residues" evidence="2">
    <location>
        <begin position="389"/>
        <end position="407"/>
    </location>
</feature>
<protein>
    <recommendedName>
        <fullName evidence="3">DRBM domain-containing protein</fullName>
    </recommendedName>
</protein>
<dbReference type="SUPFAM" id="SSF54768">
    <property type="entry name" value="dsRNA-binding domain-like"/>
    <property type="match status" value="2"/>
</dbReference>
<dbReference type="SMART" id="SM00358">
    <property type="entry name" value="DSRM"/>
    <property type="match status" value="2"/>
</dbReference>
<comment type="caution">
    <text evidence="4">The sequence shown here is derived from an EMBL/GenBank/DDBJ whole genome shotgun (WGS) entry which is preliminary data.</text>
</comment>
<evidence type="ECO:0000313" key="4">
    <source>
        <dbReference type="EMBL" id="KAK7893671.1"/>
    </source>
</evidence>